<sequence>MGLNHFILFFFLGLVQFSLGKRCLGCPKNLDIHDQELHDYLSKKLHDLKGVIPKGTVTETELELVRVKNAQEQVVSGIQYSYQFEAIGLNSNQMYDCSLKVLRQPWLGPDKITEYSCNLFISNGNRRLLPGGEIIIDVHKDNELEELKSFISQEIGKVQHSEYLMIVMQYLKATKQVVEGILIKTTVQIGITNCHLKLNSADADCQHKLQGHQVCDVQVWLKPWMKFKQVTVVQCQPLQSNYFEKCVGCPIEKDPNSAFIKQSLEKTLYKLNKESHTSQKLSLVKINKATSQVINGIKLTVYFDAQDAKSHRKYTCKAVIILPPSSSEEQIEDEFNCTPVSAY</sequence>
<evidence type="ECO:0000313" key="7">
    <source>
        <dbReference type="Proteomes" id="UP001152798"/>
    </source>
</evidence>
<dbReference type="GO" id="GO:0005737">
    <property type="term" value="C:cytoplasm"/>
    <property type="evidence" value="ECO:0007669"/>
    <property type="project" value="TreeGrafter"/>
</dbReference>
<protein>
    <recommendedName>
        <fullName evidence="5">Cystatin domain-containing protein</fullName>
    </recommendedName>
</protein>
<name>A0A9P0E5X4_NEZVI</name>
<dbReference type="GO" id="GO:0005615">
    <property type="term" value="C:extracellular space"/>
    <property type="evidence" value="ECO:0007669"/>
    <property type="project" value="TreeGrafter"/>
</dbReference>
<accession>A0A9P0E5X4</accession>
<keyword evidence="2" id="KW-0646">Protease inhibitor</keyword>
<dbReference type="PANTHER" id="PTHR46186">
    <property type="entry name" value="CYSTATIN"/>
    <property type="match status" value="1"/>
</dbReference>
<keyword evidence="7" id="KW-1185">Reference proteome</keyword>
<gene>
    <name evidence="6" type="ORF">NEZAVI_LOCUS1779</name>
</gene>
<dbReference type="InterPro" id="IPR000010">
    <property type="entry name" value="Cystatin_dom"/>
</dbReference>
<feature type="signal peptide" evidence="4">
    <location>
        <begin position="1"/>
        <end position="20"/>
    </location>
</feature>
<evidence type="ECO:0000256" key="1">
    <source>
        <dbReference type="ARBA" id="ARBA00009403"/>
    </source>
</evidence>
<dbReference type="Gene3D" id="3.10.450.10">
    <property type="match status" value="3"/>
</dbReference>
<reference evidence="6" key="1">
    <citation type="submission" date="2022-01" db="EMBL/GenBank/DDBJ databases">
        <authorList>
            <person name="King R."/>
        </authorList>
    </citation>
    <scope>NUCLEOTIDE SEQUENCE</scope>
</reference>
<evidence type="ECO:0000256" key="4">
    <source>
        <dbReference type="SAM" id="SignalP"/>
    </source>
</evidence>
<dbReference type="EMBL" id="OV725077">
    <property type="protein sequence ID" value="CAH1390595.1"/>
    <property type="molecule type" value="Genomic_DNA"/>
</dbReference>
<feature type="chain" id="PRO_5040268594" description="Cystatin domain-containing protein" evidence="4">
    <location>
        <begin position="21"/>
        <end position="343"/>
    </location>
</feature>
<keyword evidence="3" id="KW-0789">Thiol protease inhibitor</keyword>
<dbReference type="SMART" id="SM00043">
    <property type="entry name" value="CY"/>
    <property type="match status" value="3"/>
</dbReference>
<organism evidence="6 7">
    <name type="scientific">Nezara viridula</name>
    <name type="common">Southern green stink bug</name>
    <name type="synonym">Cimex viridulus</name>
    <dbReference type="NCBI Taxonomy" id="85310"/>
    <lineage>
        <taxon>Eukaryota</taxon>
        <taxon>Metazoa</taxon>
        <taxon>Ecdysozoa</taxon>
        <taxon>Arthropoda</taxon>
        <taxon>Hexapoda</taxon>
        <taxon>Insecta</taxon>
        <taxon>Pterygota</taxon>
        <taxon>Neoptera</taxon>
        <taxon>Paraneoptera</taxon>
        <taxon>Hemiptera</taxon>
        <taxon>Heteroptera</taxon>
        <taxon>Panheteroptera</taxon>
        <taxon>Pentatomomorpha</taxon>
        <taxon>Pentatomoidea</taxon>
        <taxon>Pentatomidae</taxon>
        <taxon>Pentatominae</taxon>
        <taxon>Nezara</taxon>
    </lineage>
</organism>
<dbReference type="CDD" id="cd00042">
    <property type="entry name" value="CY"/>
    <property type="match status" value="3"/>
</dbReference>
<dbReference type="Proteomes" id="UP001152798">
    <property type="component" value="Chromosome 1"/>
</dbReference>
<evidence type="ECO:0000256" key="3">
    <source>
        <dbReference type="ARBA" id="ARBA00022704"/>
    </source>
</evidence>
<evidence type="ECO:0000313" key="6">
    <source>
        <dbReference type="EMBL" id="CAH1390595.1"/>
    </source>
</evidence>
<comment type="similarity">
    <text evidence="1">Belongs to the cystatin family.</text>
</comment>
<evidence type="ECO:0000259" key="5">
    <source>
        <dbReference type="SMART" id="SM00043"/>
    </source>
</evidence>
<dbReference type="InterPro" id="IPR046350">
    <property type="entry name" value="Cystatin_sf"/>
</dbReference>
<feature type="domain" description="Cystatin" evidence="5">
    <location>
        <begin position="22"/>
        <end position="116"/>
    </location>
</feature>
<dbReference type="Pfam" id="PF00031">
    <property type="entry name" value="Cystatin"/>
    <property type="match status" value="2"/>
</dbReference>
<feature type="domain" description="Cystatin" evidence="5">
    <location>
        <begin position="245"/>
        <end position="338"/>
    </location>
</feature>
<dbReference type="GO" id="GO:0031982">
    <property type="term" value="C:vesicle"/>
    <property type="evidence" value="ECO:0007669"/>
    <property type="project" value="TreeGrafter"/>
</dbReference>
<feature type="domain" description="Cystatin" evidence="5">
    <location>
        <begin position="128"/>
        <end position="236"/>
    </location>
</feature>
<keyword evidence="4" id="KW-0732">Signal</keyword>
<dbReference type="SUPFAM" id="SSF54403">
    <property type="entry name" value="Cystatin/monellin"/>
    <property type="match status" value="3"/>
</dbReference>
<dbReference type="GO" id="GO:0004869">
    <property type="term" value="F:cysteine-type endopeptidase inhibitor activity"/>
    <property type="evidence" value="ECO:0007669"/>
    <property type="project" value="UniProtKB-KW"/>
</dbReference>
<proteinExistence type="inferred from homology"/>
<dbReference type="PANTHER" id="PTHR46186:SF2">
    <property type="entry name" value="CYSTATIN"/>
    <property type="match status" value="1"/>
</dbReference>
<dbReference type="OrthoDB" id="6357437at2759"/>
<evidence type="ECO:0000256" key="2">
    <source>
        <dbReference type="ARBA" id="ARBA00022690"/>
    </source>
</evidence>
<dbReference type="AlphaFoldDB" id="A0A9P0E5X4"/>